<proteinExistence type="predicted"/>
<protein>
    <submittedName>
        <fullName evidence="2">Uncharacterized protein</fullName>
    </submittedName>
</protein>
<organism evidence="2 3">
    <name type="scientific">Phyllobacterium ifriqiyense</name>
    <dbReference type="NCBI Taxonomy" id="314238"/>
    <lineage>
        <taxon>Bacteria</taxon>
        <taxon>Pseudomonadati</taxon>
        <taxon>Pseudomonadota</taxon>
        <taxon>Alphaproteobacteria</taxon>
        <taxon>Hyphomicrobiales</taxon>
        <taxon>Phyllobacteriaceae</taxon>
        <taxon>Phyllobacterium</taxon>
    </lineage>
</organism>
<dbReference type="Proteomes" id="UP001237780">
    <property type="component" value="Unassembled WGS sequence"/>
</dbReference>
<evidence type="ECO:0000313" key="3">
    <source>
        <dbReference type="Proteomes" id="UP001237780"/>
    </source>
</evidence>
<feature type="region of interest" description="Disordered" evidence="1">
    <location>
        <begin position="57"/>
        <end position="86"/>
    </location>
</feature>
<keyword evidence="3" id="KW-1185">Reference proteome</keyword>
<comment type="caution">
    <text evidence="2">The sequence shown here is derived from an EMBL/GenBank/DDBJ whole genome shotgun (WGS) entry which is preliminary data.</text>
</comment>
<feature type="compositionally biased region" description="Basic and acidic residues" evidence="1">
    <location>
        <begin position="57"/>
        <end position="69"/>
    </location>
</feature>
<sequence>MAGKSFAAGSANVTDQSITIESDQATYGDKPAVEVPFEMIADARLILTDDLIRDALRRDKDLREGRIPEDNSSDTDEANASDEEQS</sequence>
<evidence type="ECO:0000313" key="2">
    <source>
        <dbReference type="EMBL" id="MDQ0997942.1"/>
    </source>
</evidence>
<feature type="region of interest" description="Disordered" evidence="1">
    <location>
        <begin position="1"/>
        <end position="30"/>
    </location>
</feature>
<feature type="compositionally biased region" description="Acidic residues" evidence="1">
    <location>
        <begin position="71"/>
        <end position="86"/>
    </location>
</feature>
<accession>A0ABU0SB15</accession>
<evidence type="ECO:0000256" key="1">
    <source>
        <dbReference type="SAM" id="MobiDB-lite"/>
    </source>
</evidence>
<reference evidence="2 3" key="1">
    <citation type="submission" date="2023-07" db="EMBL/GenBank/DDBJ databases">
        <title>Comparative genomics of wheat-associated soil bacteria to identify genetic determinants of phenazine resistance.</title>
        <authorList>
            <person name="Mouncey N."/>
        </authorList>
    </citation>
    <scope>NUCLEOTIDE SEQUENCE [LARGE SCALE GENOMIC DNA]</scope>
    <source>
        <strain evidence="2 3">W4I11</strain>
    </source>
</reference>
<feature type="compositionally biased region" description="Polar residues" evidence="1">
    <location>
        <begin position="11"/>
        <end position="25"/>
    </location>
</feature>
<dbReference type="EMBL" id="JAUSZT010000003">
    <property type="protein sequence ID" value="MDQ0997942.1"/>
    <property type="molecule type" value="Genomic_DNA"/>
</dbReference>
<gene>
    <name evidence="2" type="ORF">QFZ34_003124</name>
</gene>
<name>A0ABU0SB15_9HYPH</name>